<sequence>MTEYVYPTYHLMDIGIYLQRDGYKYVPRDWQLSDFSQDVDHVLATLGNMPYQLENREEGDTLYRMRSIRMVYAFEHYVTWGDCV</sequence>
<organism evidence="1 2">
    <name type="scientific">Ganoderma sinense ZZ0214-1</name>
    <dbReference type="NCBI Taxonomy" id="1077348"/>
    <lineage>
        <taxon>Eukaryota</taxon>
        <taxon>Fungi</taxon>
        <taxon>Dikarya</taxon>
        <taxon>Basidiomycota</taxon>
        <taxon>Agaricomycotina</taxon>
        <taxon>Agaricomycetes</taxon>
        <taxon>Polyporales</taxon>
        <taxon>Polyporaceae</taxon>
        <taxon>Ganoderma</taxon>
    </lineage>
</organism>
<keyword evidence="2" id="KW-1185">Reference proteome</keyword>
<dbReference type="EMBL" id="AYKW01000023">
    <property type="protein sequence ID" value="PIL29424.1"/>
    <property type="molecule type" value="Genomic_DNA"/>
</dbReference>
<gene>
    <name evidence="1" type="ORF">GSI_09476</name>
</gene>
<name>A0A2G8S6Q7_9APHY</name>
<comment type="caution">
    <text evidence="1">The sequence shown here is derived from an EMBL/GenBank/DDBJ whole genome shotgun (WGS) entry which is preliminary data.</text>
</comment>
<proteinExistence type="predicted"/>
<dbReference type="AlphaFoldDB" id="A0A2G8S6Q7"/>
<accession>A0A2G8S6Q7</accession>
<dbReference type="Proteomes" id="UP000230002">
    <property type="component" value="Unassembled WGS sequence"/>
</dbReference>
<protein>
    <submittedName>
        <fullName evidence="1">Uncharacterized protein</fullName>
    </submittedName>
</protein>
<dbReference type="OrthoDB" id="2803201at2759"/>
<evidence type="ECO:0000313" key="2">
    <source>
        <dbReference type="Proteomes" id="UP000230002"/>
    </source>
</evidence>
<evidence type="ECO:0000313" key="1">
    <source>
        <dbReference type="EMBL" id="PIL29424.1"/>
    </source>
</evidence>
<reference evidence="1 2" key="1">
    <citation type="journal article" date="2015" name="Sci. Rep.">
        <title>Chromosome-level genome map provides insights into diverse defense mechanisms in the medicinal fungus Ganoderma sinense.</title>
        <authorList>
            <person name="Zhu Y."/>
            <person name="Xu J."/>
            <person name="Sun C."/>
            <person name="Zhou S."/>
            <person name="Xu H."/>
            <person name="Nelson D.R."/>
            <person name="Qian J."/>
            <person name="Song J."/>
            <person name="Luo H."/>
            <person name="Xiang L."/>
            <person name="Li Y."/>
            <person name="Xu Z."/>
            <person name="Ji A."/>
            <person name="Wang L."/>
            <person name="Lu S."/>
            <person name="Hayward A."/>
            <person name="Sun W."/>
            <person name="Li X."/>
            <person name="Schwartz D.C."/>
            <person name="Wang Y."/>
            <person name="Chen S."/>
        </authorList>
    </citation>
    <scope>NUCLEOTIDE SEQUENCE [LARGE SCALE GENOMIC DNA]</scope>
    <source>
        <strain evidence="1 2">ZZ0214-1</strain>
    </source>
</reference>